<proteinExistence type="predicted"/>
<evidence type="ECO:0000313" key="2">
    <source>
        <dbReference type="Proteomes" id="UP000032304"/>
    </source>
</evidence>
<gene>
    <name evidence="1" type="ORF">B456_008G129400</name>
</gene>
<name>A0A0D2REG2_GOSRA</name>
<evidence type="ECO:0000313" key="1">
    <source>
        <dbReference type="EMBL" id="KJB49623.1"/>
    </source>
</evidence>
<reference evidence="1 2" key="1">
    <citation type="journal article" date="2012" name="Nature">
        <title>Repeated polyploidization of Gossypium genomes and the evolution of spinnable cotton fibres.</title>
        <authorList>
            <person name="Paterson A.H."/>
            <person name="Wendel J.F."/>
            <person name="Gundlach H."/>
            <person name="Guo H."/>
            <person name="Jenkins J."/>
            <person name="Jin D."/>
            <person name="Llewellyn D."/>
            <person name="Showmaker K.C."/>
            <person name="Shu S."/>
            <person name="Udall J."/>
            <person name="Yoo M.J."/>
            <person name="Byers R."/>
            <person name="Chen W."/>
            <person name="Doron-Faigenboim A."/>
            <person name="Duke M.V."/>
            <person name="Gong L."/>
            <person name="Grimwood J."/>
            <person name="Grover C."/>
            <person name="Grupp K."/>
            <person name="Hu G."/>
            <person name="Lee T.H."/>
            <person name="Li J."/>
            <person name="Lin L."/>
            <person name="Liu T."/>
            <person name="Marler B.S."/>
            <person name="Page J.T."/>
            <person name="Roberts A.W."/>
            <person name="Romanel E."/>
            <person name="Sanders W.S."/>
            <person name="Szadkowski E."/>
            <person name="Tan X."/>
            <person name="Tang H."/>
            <person name="Xu C."/>
            <person name="Wang J."/>
            <person name="Wang Z."/>
            <person name="Zhang D."/>
            <person name="Zhang L."/>
            <person name="Ashrafi H."/>
            <person name="Bedon F."/>
            <person name="Bowers J.E."/>
            <person name="Brubaker C.L."/>
            <person name="Chee P.W."/>
            <person name="Das S."/>
            <person name="Gingle A.R."/>
            <person name="Haigler C.H."/>
            <person name="Harker D."/>
            <person name="Hoffmann L.V."/>
            <person name="Hovav R."/>
            <person name="Jones D.C."/>
            <person name="Lemke C."/>
            <person name="Mansoor S."/>
            <person name="ur Rahman M."/>
            <person name="Rainville L.N."/>
            <person name="Rambani A."/>
            <person name="Reddy U.K."/>
            <person name="Rong J.K."/>
            <person name="Saranga Y."/>
            <person name="Scheffler B.E."/>
            <person name="Scheffler J.A."/>
            <person name="Stelly D.M."/>
            <person name="Triplett B.A."/>
            <person name="Van Deynze A."/>
            <person name="Vaslin M.F."/>
            <person name="Waghmare V.N."/>
            <person name="Walford S.A."/>
            <person name="Wright R.J."/>
            <person name="Zaki E.A."/>
            <person name="Zhang T."/>
            <person name="Dennis E.S."/>
            <person name="Mayer K.F."/>
            <person name="Peterson D.G."/>
            <person name="Rokhsar D.S."/>
            <person name="Wang X."/>
            <person name="Schmutz J."/>
        </authorList>
    </citation>
    <scope>NUCLEOTIDE SEQUENCE [LARGE SCALE GENOMIC DNA]</scope>
</reference>
<dbReference type="EMBL" id="CM001747">
    <property type="protein sequence ID" value="KJB49623.1"/>
    <property type="molecule type" value="Genomic_DNA"/>
</dbReference>
<dbReference type="Proteomes" id="UP000032304">
    <property type="component" value="Chromosome 8"/>
</dbReference>
<dbReference type="Gramene" id="KJB49623">
    <property type="protein sequence ID" value="KJB49623"/>
    <property type="gene ID" value="B456_008G129400"/>
</dbReference>
<sequence length="88" mass="10845">MLLMQDKWQQEPNRVWLEWRFYRPYMHHKAQTYLQNTHPCLDLGNSRFESHFQLKTHNYLGRKNLQLIDGNIKYFSLKYVNHNTSYGI</sequence>
<protein>
    <submittedName>
        <fullName evidence="1">Uncharacterized protein</fullName>
    </submittedName>
</protein>
<keyword evidence="2" id="KW-1185">Reference proteome</keyword>
<accession>A0A0D2REG2</accession>
<organism evidence="1 2">
    <name type="scientific">Gossypium raimondii</name>
    <name type="common">Peruvian cotton</name>
    <name type="synonym">Gossypium klotzschianum subsp. raimondii</name>
    <dbReference type="NCBI Taxonomy" id="29730"/>
    <lineage>
        <taxon>Eukaryota</taxon>
        <taxon>Viridiplantae</taxon>
        <taxon>Streptophyta</taxon>
        <taxon>Embryophyta</taxon>
        <taxon>Tracheophyta</taxon>
        <taxon>Spermatophyta</taxon>
        <taxon>Magnoliopsida</taxon>
        <taxon>eudicotyledons</taxon>
        <taxon>Gunneridae</taxon>
        <taxon>Pentapetalae</taxon>
        <taxon>rosids</taxon>
        <taxon>malvids</taxon>
        <taxon>Malvales</taxon>
        <taxon>Malvaceae</taxon>
        <taxon>Malvoideae</taxon>
        <taxon>Gossypium</taxon>
    </lineage>
</organism>
<dbReference type="AlphaFoldDB" id="A0A0D2REG2"/>